<reference evidence="2" key="1">
    <citation type="journal article" date="2019" name="Int. J. Syst. Evol. Microbiol.">
        <title>The Global Catalogue of Microorganisms (GCM) 10K type strain sequencing project: providing services to taxonomists for standard genome sequencing and annotation.</title>
        <authorList>
            <consortium name="The Broad Institute Genomics Platform"/>
            <consortium name="The Broad Institute Genome Sequencing Center for Infectious Disease"/>
            <person name="Wu L."/>
            <person name="Ma J."/>
        </authorList>
    </citation>
    <scope>NUCLEOTIDE SEQUENCE [LARGE SCALE GENOMIC DNA]</scope>
    <source>
        <strain evidence="2">JCM 17224</strain>
    </source>
</reference>
<gene>
    <name evidence="1" type="ORF">GCM10022408_29890</name>
</gene>
<accession>A0ABP7SQU8</accession>
<protein>
    <submittedName>
        <fullName evidence="1">Uncharacterized protein</fullName>
    </submittedName>
</protein>
<dbReference type="NCBIfam" id="NF047733">
    <property type="entry name" value="antiphage_MADS7"/>
    <property type="match status" value="1"/>
</dbReference>
<dbReference type="Pfam" id="PF26611">
    <property type="entry name" value="MAD7"/>
    <property type="match status" value="1"/>
</dbReference>
<dbReference type="Proteomes" id="UP001500567">
    <property type="component" value="Unassembled WGS sequence"/>
</dbReference>
<keyword evidence="2" id="KW-1185">Reference proteome</keyword>
<dbReference type="RefSeq" id="WP_345074086.1">
    <property type="nucleotide sequence ID" value="NZ_BAABDJ010000035.1"/>
</dbReference>
<name>A0ABP7SQU8_9BACT</name>
<sequence>MPIKMPKLPFRNEQIFFIDAKQINLDRTLVNLYVLLKHNGGRTRSRVSQANKQVGEKELMQVFRSMEEAGQASGIKENQLAVRGWLRANLMDMVYRGQGPEKENFTSLKPIHLFSYRIRNQKHTRDYNSADQVYSMLSVKPAVREELQRYLSEGWDETSKTVSPSALLDIDSLGLLRMIDIVQKTQPDATGDAKPVFDKIGPLLPAEAATYCDDVHRLLQYRHVIPRHVLLDYLKTLTGFHLSLYLLRLIRYVPELVSTGQLPAVRPLDIVLDVTDSPDTEAGQLAMDDASQFYNSLPDYVRAVFAINNSLAALPFAARDLPAKQRLELAVKAISGLDTEFVGYCRQQLSEVYKGTPDELHKTLDDLVALETDDVNRYLAVFLYVRGAWHQLYHTNLLDSLLLKNTENGMLAQGKSRRHKRRFVLGTRLLEALVQISVLRTDDATDSYYSTAVSIEDFTAHLHQRYGIVINGLGLPRFQDADLRIHEAFSENVEALKYKLRQIGFYTQLSDAYLLQKIRPRYTLNSQPA</sequence>
<comment type="caution">
    <text evidence="1">The sequence shown here is derived from an EMBL/GenBank/DDBJ whole genome shotgun (WGS) entry which is preliminary data.</text>
</comment>
<dbReference type="InterPro" id="IPR058120">
    <property type="entry name" value="MADS7"/>
</dbReference>
<evidence type="ECO:0000313" key="1">
    <source>
        <dbReference type="EMBL" id="GAA4014689.1"/>
    </source>
</evidence>
<proteinExistence type="predicted"/>
<evidence type="ECO:0000313" key="2">
    <source>
        <dbReference type="Proteomes" id="UP001500567"/>
    </source>
</evidence>
<dbReference type="EMBL" id="BAABDJ010000035">
    <property type="protein sequence ID" value="GAA4014689.1"/>
    <property type="molecule type" value="Genomic_DNA"/>
</dbReference>
<organism evidence="1 2">
    <name type="scientific">Hymenobacter fastidiosus</name>
    <dbReference type="NCBI Taxonomy" id="486264"/>
    <lineage>
        <taxon>Bacteria</taxon>
        <taxon>Pseudomonadati</taxon>
        <taxon>Bacteroidota</taxon>
        <taxon>Cytophagia</taxon>
        <taxon>Cytophagales</taxon>
        <taxon>Hymenobacteraceae</taxon>
        <taxon>Hymenobacter</taxon>
    </lineage>
</organism>